<keyword evidence="1" id="KW-0479">Metal-binding</keyword>
<dbReference type="InterPro" id="IPR002227">
    <property type="entry name" value="Tyrosinase_Cu-bd"/>
</dbReference>
<sequence>MKLISFSFFAFTFFNLVSATHSSQTCTSIEVRKEWRNLTAAERKAWIEAVNCLSTRPRSGKLNPPLNTAVDYTGIYDQIAPVTENSTYYDDFVYAHMNLNPIIHFTGFFFPWHRLYVHQWTNALRSECGYTGVAPYWGKCRF</sequence>
<dbReference type="AlphaFoldDB" id="A0A8H3CNG7"/>
<proteinExistence type="predicted"/>
<evidence type="ECO:0000313" key="5">
    <source>
        <dbReference type="EMBL" id="CAE6490437.1"/>
    </source>
</evidence>
<gene>
    <name evidence="5" type="ORF">RDB_LOCUS110777</name>
</gene>
<dbReference type="InterPro" id="IPR050316">
    <property type="entry name" value="Tyrosinase/Hemocyanin"/>
</dbReference>
<dbReference type="Pfam" id="PF00264">
    <property type="entry name" value="Tyrosinase"/>
    <property type="match status" value="1"/>
</dbReference>
<dbReference type="Proteomes" id="UP000663861">
    <property type="component" value="Unassembled WGS sequence"/>
</dbReference>
<feature type="signal peptide" evidence="3">
    <location>
        <begin position="1"/>
        <end position="19"/>
    </location>
</feature>
<dbReference type="PANTHER" id="PTHR11474:SF126">
    <property type="entry name" value="TYROSINASE-LIKE PROTEIN TYR-1-RELATED"/>
    <property type="match status" value="1"/>
</dbReference>
<keyword evidence="2" id="KW-0186">Copper</keyword>
<feature type="domain" description="Tyrosinase copper-binding" evidence="4">
    <location>
        <begin position="88"/>
        <end position="137"/>
    </location>
</feature>
<accession>A0A8H3CNG7</accession>
<organism evidence="5 6">
    <name type="scientific">Rhizoctonia solani</name>
    <dbReference type="NCBI Taxonomy" id="456999"/>
    <lineage>
        <taxon>Eukaryota</taxon>
        <taxon>Fungi</taxon>
        <taxon>Dikarya</taxon>
        <taxon>Basidiomycota</taxon>
        <taxon>Agaricomycotina</taxon>
        <taxon>Agaricomycetes</taxon>
        <taxon>Cantharellales</taxon>
        <taxon>Ceratobasidiaceae</taxon>
        <taxon>Rhizoctonia</taxon>
    </lineage>
</organism>
<dbReference type="InterPro" id="IPR008922">
    <property type="entry name" value="Di-copper_centre_dom_sf"/>
</dbReference>
<keyword evidence="3" id="KW-0732">Signal</keyword>
<dbReference type="Gene3D" id="1.10.1280.10">
    <property type="entry name" value="Di-copper center containing domain from catechol oxidase"/>
    <property type="match status" value="1"/>
</dbReference>
<feature type="chain" id="PRO_5034585071" description="Tyrosinase copper-binding domain-containing protein" evidence="3">
    <location>
        <begin position="20"/>
        <end position="142"/>
    </location>
</feature>
<name>A0A8H3CNG7_9AGAM</name>
<dbReference type="SUPFAM" id="SSF48056">
    <property type="entry name" value="Di-copper centre-containing domain"/>
    <property type="match status" value="1"/>
</dbReference>
<evidence type="ECO:0000259" key="4">
    <source>
        <dbReference type="Pfam" id="PF00264"/>
    </source>
</evidence>
<protein>
    <recommendedName>
        <fullName evidence="4">Tyrosinase copper-binding domain-containing protein</fullName>
    </recommendedName>
</protein>
<dbReference type="EMBL" id="CAJMWY010002517">
    <property type="protein sequence ID" value="CAE6490437.1"/>
    <property type="molecule type" value="Genomic_DNA"/>
</dbReference>
<dbReference type="GO" id="GO:0016491">
    <property type="term" value="F:oxidoreductase activity"/>
    <property type="evidence" value="ECO:0007669"/>
    <property type="project" value="InterPro"/>
</dbReference>
<dbReference type="PANTHER" id="PTHR11474">
    <property type="entry name" value="TYROSINASE FAMILY MEMBER"/>
    <property type="match status" value="1"/>
</dbReference>
<reference evidence="5" key="1">
    <citation type="submission" date="2021-01" db="EMBL/GenBank/DDBJ databases">
        <authorList>
            <person name="Kaushik A."/>
        </authorList>
    </citation>
    <scope>NUCLEOTIDE SEQUENCE</scope>
    <source>
        <strain evidence="5">AG4-RS23</strain>
    </source>
</reference>
<evidence type="ECO:0000256" key="1">
    <source>
        <dbReference type="ARBA" id="ARBA00022723"/>
    </source>
</evidence>
<dbReference type="GO" id="GO:0046872">
    <property type="term" value="F:metal ion binding"/>
    <property type="evidence" value="ECO:0007669"/>
    <property type="project" value="UniProtKB-KW"/>
</dbReference>
<evidence type="ECO:0000313" key="6">
    <source>
        <dbReference type="Proteomes" id="UP000663861"/>
    </source>
</evidence>
<evidence type="ECO:0000256" key="3">
    <source>
        <dbReference type="SAM" id="SignalP"/>
    </source>
</evidence>
<comment type="caution">
    <text evidence="5">The sequence shown here is derived from an EMBL/GenBank/DDBJ whole genome shotgun (WGS) entry which is preliminary data.</text>
</comment>
<evidence type="ECO:0000256" key="2">
    <source>
        <dbReference type="ARBA" id="ARBA00023008"/>
    </source>
</evidence>